<sequence>MKQVTMEEFYEKIQSGETMNILDVRPKERYDEGHVPGAKHFPLSKIDDNLDQINKSETYYMICQQGKGSYKATQILTEKGYDAINVEKGTKDYPGELVSE</sequence>
<dbReference type="AlphaFoldDB" id="A0A1W1YTJ0"/>
<dbReference type="InterPro" id="IPR001763">
    <property type="entry name" value="Rhodanese-like_dom"/>
</dbReference>
<dbReference type="EMBL" id="FWXK01000004">
    <property type="protein sequence ID" value="SMC39422.1"/>
    <property type="molecule type" value="Genomic_DNA"/>
</dbReference>
<gene>
    <name evidence="2" type="ORF">SAMN04487984_0917</name>
</gene>
<dbReference type="Pfam" id="PF00581">
    <property type="entry name" value="Rhodanese"/>
    <property type="match status" value="1"/>
</dbReference>
<keyword evidence="3" id="KW-1185">Reference proteome</keyword>
<dbReference type="SUPFAM" id="SSF52821">
    <property type="entry name" value="Rhodanese/Cell cycle control phosphatase"/>
    <property type="match status" value="1"/>
</dbReference>
<dbReference type="PROSITE" id="PS00380">
    <property type="entry name" value="RHODANESE_1"/>
    <property type="match status" value="1"/>
</dbReference>
<dbReference type="InterPro" id="IPR050229">
    <property type="entry name" value="GlpE_sulfurtransferase"/>
</dbReference>
<proteinExistence type="predicted"/>
<feature type="domain" description="Rhodanese" evidence="1">
    <location>
        <begin position="15"/>
        <end position="99"/>
    </location>
</feature>
<keyword evidence="2" id="KW-0808">Transferase</keyword>
<dbReference type="InterPro" id="IPR001307">
    <property type="entry name" value="Thiosulphate_STrfase_CS"/>
</dbReference>
<dbReference type="Proteomes" id="UP000243884">
    <property type="component" value="Unassembled WGS sequence"/>
</dbReference>
<dbReference type="RefSeq" id="WP_084099063.1">
    <property type="nucleotide sequence ID" value="NZ_FWXK01000004.1"/>
</dbReference>
<dbReference type="SMART" id="SM00450">
    <property type="entry name" value="RHOD"/>
    <property type="match status" value="1"/>
</dbReference>
<dbReference type="OrthoDB" id="9800872at2"/>
<evidence type="ECO:0000259" key="1">
    <source>
        <dbReference type="PROSITE" id="PS50206"/>
    </source>
</evidence>
<dbReference type="InterPro" id="IPR036873">
    <property type="entry name" value="Rhodanese-like_dom_sf"/>
</dbReference>
<dbReference type="GO" id="GO:0004792">
    <property type="term" value="F:thiosulfate-cyanide sulfurtransferase activity"/>
    <property type="evidence" value="ECO:0007669"/>
    <property type="project" value="InterPro"/>
</dbReference>
<dbReference type="PANTHER" id="PTHR43031">
    <property type="entry name" value="FAD-DEPENDENT OXIDOREDUCTASE"/>
    <property type="match status" value="1"/>
</dbReference>
<dbReference type="CDD" id="cd00158">
    <property type="entry name" value="RHOD"/>
    <property type="match status" value="1"/>
</dbReference>
<dbReference type="PROSITE" id="PS50206">
    <property type="entry name" value="RHODANESE_3"/>
    <property type="match status" value="1"/>
</dbReference>
<dbReference type="PANTHER" id="PTHR43031:SF1">
    <property type="entry name" value="PYRIDINE NUCLEOTIDE-DISULPHIDE OXIDOREDUCTASE"/>
    <property type="match status" value="1"/>
</dbReference>
<name>A0A1W1YTJ0_9LACT</name>
<accession>A0A1W1YTJ0</accession>
<reference evidence="3" key="1">
    <citation type="submission" date="2017-04" db="EMBL/GenBank/DDBJ databases">
        <authorList>
            <person name="Varghese N."/>
            <person name="Submissions S."/>
        </authorList>
    </citation>
    <scope>NUCLEOTIDE SEQUENCE [LARGE SCALE GENOMIC DNA]</scope>
    <source>
        <strain evidence="3">DSM 21500</strain>
    </source>
</reference>
<dbReference type="Gene3D" id="3.40.250.10">
    <property type="entry name" value="Rhodanese-like domain"/>
    <property type="match status" value="1"/>
</dbReference>
<evidence type="ECO:0000313" key="3">
    <source>
        <dbReference type="Proteomes" id="UP000243884"/>
    </source>
</evidence>
<organism evidence="2 3">
    <name type="scientific">Aerococcus suis</name>
    <dbReference type="NCBI Taxonomy" id="371602"/>
    <lineage>
        <taxon>Bacteria</taxon>
        <taxon>Bacillati</taxon>
        <taxon>Bacillota</taxon>
        <taxon>Bacilli</taxon>
        <taxon>Lactobacillales</taxon>
        <taxon>Aerococcaceae</taxon>
        <taxon>Aerococcus</taxon>
    </lineage>
</organism>
<evidence type="ECO:0000313" key="2">
    <source>
        <dbReference type="EMBL" id="SMC39422.1"/>
    </source>
</evidence>
<protein>
    <submittedName>
        <fullName evidence="2">Rhodanese-related sulfurtransferase</fullName>
    </submittedName>
</protein>
<dbReference type="STRING" id="371602.SAMN04487984_0917"/>